<sequence>MKDLKKCFNVFKKHLISVILQIAFISSLSIGTFDSTKQVSFTYLSCCELEDSKHHYPIQSPNCEDITTKNQLGGVPQFFEYIQGLVFKAHTVTIHTYTLSRYIFRPELARKPSFDING</sequence>
<accession>A0A167K0E6</accession>
<dbReference type="AlphaFoldDB" id="A0A167K0E6"/>
<dbReference type="Proteomes" id="UP000077315">
    <property type="component" value="Unassembled WGS sequence"/>
</dbReference>
<dbReference type="GeneID" id="29003175"/>
<evidence type="ECO:0000313" key="2">
    <source>
        <dbReference type="Proteomes" id="UP000077315"/>
    </source>
</evidence>
<evidence type="ECO:0000313" key="1">
    <source>
        <dbReference type="EMBL" id="OAD67017.1"/>
    </source>
</evidence>
<dbReference type="RefSeq" id="XP_018285057.1">
    <property type="nucleotide sequence ID" value="XM_018442269.1"/>
</dbReference>
<gene>
    <name evidence="1" type="ORF">PHYBLDRAFT_70376</name>
</gene>
<reference evidence="2" key="1">
    <citation type="submission" date="2015-06" db="EMBL/GenBank/DDBJ databases">
        <title>Expansion of signal transduction pathways in fungi by whole-genome duplication.</title>
        <authorList>
            <consortium name="DOE Joint Genome Institute"/>
            <person name="Corrochano L.M."/>
            <person name="Kuo A."/>
            <person name="Marcet-Houben M."/>
            <person name="Polaino S."/>
            <person name="Salamov A."/>
            <person name="Villalobos J.M."/>
            <person name="Alvarez M.I."/>
            <person name="Avalos J."/>
            <person name="Benito E.P."/>
            <person name="Benoit I."/>
            <person name="Burger G."/>
            <person name="Camino L.P."/>
            <person name="Canovas D."/>
            <person name="Cerda-Olmedo E."/>
            <person name="Cheng J.-F."/>
            <person name="Dominguez A."/>
            <person name="Elias M."/>
            <person name="Eslava A.P."/>
            <person name="Glaser F."/>
            <person name="Grimwood J."/>
            <person name="Gutierrez G."/>
            <person name="Heitman J."/>
            <person name="Henrissat B."/>
            <person name="Iturriaga E.A."/>
            <person name="Lang B.F."/>
            <person name="Lavin J.L."/>
            <person name="Lee S."/>
            <person name="Li W."/>
            <person name="Lindquist E."/>
            <person name="Lopez-Garcia S."/>
            <person name="Luque E.M."/>
            <person name="Marcos A.T."/>
            <person name="Martin J."/>
            <person name="McCluskey K."/>
            <person name="Medina H.R."/>
            <person name="Miralles-Duran A."/>
            <person name="Miyazaki A."/>
            <person name="Munoz-Torres E."/>
            <person name="Oguiza J.A."/>
            <person name="Ohm R."/>
            <person name="Olmedo M."/>
            <person name="Orejas M."/>
            <person name="Ortiz-Castellanos L."/>
            <person name="Pisabarro A.G."/>
            <person name="Rodriguez-Romero J."/>
            <person name="Ruiz-Herrera J."/>
            <person name="Ruiz-Vazquez R."/>
            <person name="Sanz C."/>
            <person name="Schackwitz W."/>
            <person name="Schmutz J."/>
            <person name="Shahriari M."/>
            <person name="Shelest E."/>
            <person name="Silva-Franco F."/>
            <person name="Soanes D."/>
            <person name="Syed K."/>
            <person name="Tagua V.G."/>
            <person name="Talbot N.J."/>
            <person name="Thon M."/>
            <person name="De vries R.P."/>
            <person name="Wiebenga A."/>
            <person name="Yadav J.S."/>
            <person name="Braun E.L."/>
            <person name="Baker S."/>
            <person name="Garre V."/>
            <person name="Horwitz B."/>
            <person name="Torres-Martinez S."/>
            <person name="Idnurm A."/>
            <person name="Herrera-Estrella A."/>
            <person name="Gabaldon T."/>
            <person name="Grigoriev I.V."/>
        </authorList>
    </citation>
    <scope>NUCLEOTIDE SEQUENCE [LARGE SCALE GENOMIC DNA]</scope>
    <source>
        <strain evidence="2">NRRL 1555(-)</strain>
    </source>
</reference>
<keyword evidence="2" id="KW-1185">Reference proteome</keyword>
<dbReference type="VEuPathDB" id="FungiDB:PHYBLDRAFT_70376"/>
<proteinExistence type="predicted"/>
<dbReference type="InParanoid" id="A0A167K0E6"/>
<protein>
    <submittedName>
        <fullName evidence="1">Uncharacterized protein</fullName>
    </submittedName>
</protein>
<dbReference type="EMBL" id="KV441026">
    <property type="protein sequence ID" value="OAD67017.1"/>
    <property type="molecule type" value="Genomic_DNA"/>
</dbReference>
<name>A0A167K0E6_PHYB8</name>
<organism evidence="1 2">
    <name type="scientific">Phycomyces blakesleeanus (strain ATCC 8743b / DSM 1359 / FGSC 10004 / NBRC 33097 / NRRL 1555)</name>
    <dbReference type="NCBI Taxonomy" id="763407"/>
    <lineage>
        <taxon>Eukaryota</taxon>
        <taxon>Fungi</taxon>
        <taxon>Fungi incertae sedis</taxon>
        <taxon>Mucoromycota</taxon>
        <taxon>Mucoromycotina</taxon>
        <taxon>Mucoromycetes</taxon>
        <taxon>Mucorales</taxon>
        <taxon>Phycomycetaceae</taxon>
        <taxon>Phycomyces</taxon>
    </lineage>
</organism>